<sequence length="143" mass="15729">MDVQEIADRLELGELLARYVRAVDGGDWMLLDSVFTADALIDFSASGGVRGDRDAVKRWLAEVLAAWPGRQHLIGAVTMTVDGDEARVSASFADTLSPSRSTVAATTPGFVRGGGWYHHRLVRTPDGWRSRELVQEQCWRTIG</sequence>
<dbReference type="EMBL" id="BAABHJ010000032">
    <property type="protein sequence ID" value="GAA4616271.1"/>
    <property type="molecule type" value="Genomic_DNA"/>
</dbReference>
<dbReference type="InterPro" id="IPR037401">
    <property type="entry name" value="SnoaL-like"/>
</dbReference>
<keyword evidence="3" id="KW-1185">Reference proteome</keyword>
<dbReference type="InterPro" id="IPR032710">
    <property type="entry name" value="NTF2-like_dom_sf"/>
</dbReference>
<proteinExistence type="predicted"/>
<dbReference type="Proteomes" id="UP001500212">
    <property type="component" value="Unassembled WGS sequence"/>
</dbReference>
<evidence type="ECO:0000313" key="2">
    <source>
        <dbReference type="EMBL" id="GAA4616271.1"/>
    </source>
</evidence>
<accession>A0ABP8TTQ4</accession>
<dbReference type="Gene3D" id="3.10.450.50">
    <property type="match status" value="1"/>
</dbReference>
<organism evidence="2 3">
    <name type="scientific">Actinoallomurus liliacearum</name>
    <dbReference type="NCBI Taxonomy" id="1080073"/>
    <lineage>
        <taxon>Bacteria</taxon>
        <taxon>Bacillati</taxon>
        <taxon>Actinomycetota</taxon>
        <taxon>Actinomycetes</taxon>
        <taxon>Streptosporangiales</taxon>
        <taxon>Thermomonosporaceae</taxon>
        <taxon>Actinoallomurus</taxon>
    </lineage>
</organism>
<feature type="domain" description="SnoaL-like" evidence="1">
    <location>
        <begin position="4"/>
        <end position="132"/>
    </location>
</feature>
<dbReference type="CDD" id="cd00531">
    <property type="entry name" value="NTF2_like"/>
    <property type="match status" value="1"/>
</dbReference>
<comment type="caution">
    <text evidence="2">The sequence shown here is derived from an EMBL/GenBank/DDBJ whole genome shotgun (WGS) entry which is preliminary data.</text>
</comment>
<evidence type="ECO:0000259" key="1">
    <source>
        <dbReference type="Pfam" id="PF13577"/>
    </source>
</evidence>
<gene>
    <name evidence="2" type="ORF">GCM10023195_72250</name>
</gene>
<evidence type="ECO:0000313" key="3">
    <source>
        <dbReference type="Proteomes" id="UP001500212"/>
    </source>
</evidence>
<protein>
    <submittedName>
        <fullName evidence="2">Nuclear transport factor 2 family protein</fullName>
    </submittedName>
</protein>
<name>A0ABP8TTQ4_9ACTN</name>
<reference evidence="3" key="1">
    <citation type="journal article" date="2019" name="Int. J. Syst. Evol. Microbiol.">
        <title>The Global Catalogue of Microorganisms (GCM) 10K type strain sequencing project: providing services to taxonomists for standard genome sequencing and annotation.</title>
        <authorList>
            <consortium name="The Broad Institute Genomics Platform"/>
            <consortium name="The Broad Institute Genome Sequencing Center for Infectious Disease"/>
            <person name="Wu L."/>
            <person name="Ma J."/>
        </authorList>
    </citation>
    <scope>NUCLEOTIDE SEQUENCE [LARGE SCALE GENOMIC DNA]</scope>
    <source>
        <strain evidence="3">JCM 17938</strain>
    </source>
</reference>
<dbReference type="Pfam" id="PF13577">
    <property type="entry name" value="SnoaL_4"/>
    <property type="match status" value="1"/>
</dbReference>
<dbReference type="SUPFAM" id="SSF54427">
    <property type="entry name" value="NTF2-like"/>
    <property type="match status" value="1"/>
</dbReference>